<dbReference type="AlphaFoldDB" id="A0A3S8UE95"/>
<dbReference type="KEGG" id="pory:EJA05_02100"/>
<evidence type="ECO:0000313" key="2">
    <source>
        <dbReference type="Proteomes" id="UP000268230"/>
    </source>
</evidence>
<accession>A0A3S8UE95</accession>
<name>A0A3S8UE95_9PSED</name>
<proteinExistence type="predicted"/>
<reference evidence="1 2" key="1">
    <citation type="submission" date="2018-12" db="EMBL/GenBank/DDBJ databases">
        <authorList>
            <person name="Li S."/>
            <person name="Yang R."/>
            <person name="Chen G."/>
            <person name="Zou L."/>
            <person name="Zhang C."/>
            <person name="Chen Y."/>
            <person name="Liu Z."/>
            <person name="Li Y."/>
            <person name="Yan Y."/>
            <person name="Huang M."/>
            <person name="Chen T."/>
        </authorList>
    </citation>
    <scope>NUCLEOTIDE SEQUENCE [LARGE SCALE GENOMIC DNA]</scope>
    <source>
        <strain evidence="1 2">1257</strain>
    </source>
</reference>
<dbReference type="EMBL" id="CP034338">
    <property type="protein sequence ID" value="AZL66607.1"/>
    <property type="molecule type" value="Genomic_DNA"/>
</dbReference>
<protein>
    <submittedName>
        <fullName evidence="1">Uncharacterized protein</fullName>
    </submittedName>
</protein>
<evidence type="ECO:0000313" key="1">
    <source>
        <dbReference type="EMBL" id="AZL66607.1"/>
    </source>
</evidence>
<gene>
    <name evidence="1" type="ORF">EJA05_02100</name>
</gene>
<organism evidence="1 2">
    <name type="scientific">Pseudomonas entomophila</name>
    <dbReference type="NCBI Taxonomy" id="312306"/>
    <lineage>
        <taxon>Bacteria</taxon>
        <taxon>Pseudomonadati</taxon>
        <taxon>Pseudomonadota</taxon>
        <taxon>Gammaproteobacteria</taxon>
        <taxon>Pseudomonadales</taxon>
        <taxon>Pseudomonadaceae</taxon>
        <taxon>Pseudomonas</taxon>
    </lineage>
</organism>
<sequence>MSTTYSDFLEQQHDLADSPPRDLRWLLDAMLRLSHRYWTLDDDPRYLRPQLIGYSLYFCQGLSGVRPSAPELDDLELELLLGEVNSRLGIGIEVQRLHERELERRMSSLPAPTVDYLGRA</sequence>
<dbReference type="Proteomes" id="UP000268230">
    <property type="component" value="Chromosome"/>
</dbReference>